<dbReference type="AlphaFoldDB" id="A0A381QLP5"/>
<feature type="domain" description="DUF4815" evidence="1">
    <location>
        <begin position="13"/>
        <end position="113"/>
    </location>
</feature>
<sequence length="1245" mass="134600">MSNKITINLNQSPYFDDFDKTKNYHQVLYKPALPVQARELTTEQSILRNQIKNFGDHVFMNGSKVIGADTTLNLDFEYVKLQQQFNAVDIDVSLFKGKTVVGSQSGTRALVLHHEALDTATGDPDVLFLKYITGGSMTEQVQGVAVNDGGTGYLTIPTVTISGGDGLGATATATIANGSVISVDITSKGTGYTSTPSVSIVGGGGNGAFGTVTLSTAASFLGGERISAVDGSVSAEAYETSPTGKGSSAAINEGVFYINGNFIQIAEQLIILDKFTNTPSYKIGVGVAETVVDSGTDTTLLDNAQGSHNFAAPGADRLMLVLTLSKKVLTSIDDTDFYEVLRVKDGIKQRDITIPIYSVLEETFARRTFDESGSYTVRAFNIQVKDDPDDSSKFIVRLDPGKAFVEGHEFETIISKDLSLDKARDYVNVNNFDRLMQYGNYAVVKDYLGLFNITEHTEVDLHNQAHASTTLTNPTTYASTKIGTARVRNIDYVSGTGTVQILNMYLYDIKITSASATFADVESIIDPVDPAATPVLISAGANIDDSGKEGGASGGDAKMFETSDNRLVFKLPQETIKTIRDDTGVIDTSYTIRRVFENVVFAGGIATIATGGSTETFLGSGALSDSNKKEFYTTTIRTVGTSGLTFGELVAFDGGGQSITVNAPSNTTVTFNDNSGSNSFTADIIATINIDSKQEKVKTLVPSNLLINATPNTTNLEYDDLAISDIYKYHAVFDSEDPAIDPVLPTLTVTSTIDSYLAGEIITGATSNATGIVIEGDVATTPTEITYVPLTGIFVEENISGAIAGFTKDVTNVAEGDANITSRYELDNGQRDNFYDHGRIKLKADQTAPVGRITIVFDYFTHAGVGYLSADSYTSAVGYDAVPTFTSPVTGDTVELRDCVDFRPRRVDGGTALQNIELPYPNTNWSADYSYYLPRVDNVYLSREKVFGVNQGVSSLHEIPPYRLNGTMDLYTIFIPAYTFKAKDVQALYIENKRYTMRDIGKLEKRLSNVEYYTSLSLLEKEAESLVIKDTAGLDRFKNGILVDSFNGHSIGNILSPDYKCSIDFDAKILRPPFASNLTDLLYMVAPDSVGVQKTGDLITLPYTIKEFIDQPTASKSVNINPFAVLAWIGVVELDPPNDNWIDTTTRPDVVVNLQGENDGWAALVGLGFGSQFNDWETINGTGRETVTASSTRRAGLAIVRDQTVINQVLQTRTGIRNEITGVDTVRNSIGDRVVDVSIIPFIRA</sequence>
<dbReference type="InterPro" id="IPR032096">
    <property type="entry name" value="DUF4815"/>
</dbReference>
<accession>A0A381QLP5</accession>
<name>A0A381QLP5_9ZZZZ</name>
<gene>
    <name evidence="2" type="ORF">METZ01_LOCUS32824</name>
</gene>
<evidence type="ECO:0000259" key="1">
    <source>
        <dbReference type="Pfam" id="PF16075"/>
    </source>
</evidence>
<evidence type="ECO:0000313" key="2">
    <source>
        <dbReference type="EMBL" id="SUZ79970.1"/>
    </source>
</evidence>
<feature type="domain" description="DUF4815" evidence="1">
    <location>
        <begin position="869"/>
        <end position="1146"/>
    </location>
</feature>
<dbReference type="Pfam" id="PF16075">
    <property type="entry name" value="DUF4815"/>
    <property type="match status" value="3"/>
</dbReference>
<organism evidence="2">
    <name type="scientific">marine metagenome</name>
    <dbReference type="NCBI Taxonomy" id="408172"/>
    <lineage>
        <taxon>unclassified sequences</taxon>
        <taxon>metagenomes</taxon>
        <taxon>ecological metagenomes</taxon>
    </lineage>
</organism>
<protein>
    <recommendedName>
        <fullName evidence="1">DUF4815 domain-containing protein</fullName>
    </recommendedName>
</protein>
<dbReference type="EMBL" id="UINC01001407">
    <property type="protein sequence ID" value="SUZ79970.1"/>
    <property type="molecule type" value="Genomic_DNA"/>
</dbReference>
<proteinExistence type="predicted"/>
<reference evidence="2" key="1">
    <citation type="submission" date="2018-05" db="EMBL/GenBank/DDBJ databases">
        <authorList>
            <person name="Lanie J.A."/>
            <person name="Ng W.-L."/>
            <person name="Kazmierczak K.M."/>
            <person name="Andrzejewski T.M."/>
            <person name="Davidsen T.M."/>
            <person name="Wayne K.J."/>
            <person name="Tettelin H."/>
            <person name="Glass J.I."/>
            <person name="Rusch D."/>
            <person name="Podicherti R."/>
            <person name="Tsui H.-C.T."/>
            <person name="Winkler M.E."/>
        </authorList>
    </citation>
    <scope>NUCLEOTIDE SEQUENCE</scope>
</reference>
<feature type="non-terminal residue" evidence="2">
    <location>
        <position position="1245"/>
    </location>
</feature>
<feature type="domain" description="DUF4815" evidence="1">
    <location>
        <begin position="248"/>
        <end position="436"/>
    </location>
</feature>